<dbReference type="InterPro" id="IPR006027">
    <property type="entry name" value="NusB_RsmB_TIM44"/>
</dbReference>
<gene>
    <name evidence="3" type="ORF">EG856_00690</name>
</gene>
<dbReference type="Proteomes" id="UP000289326">
    <property type="component" value="Chromosome"/>
</dbReference>
<dbReference type="RefSeq" id="WP_130429227.1">
    <property type="nucleotide sequence ID" value="NZ_CP034841.1"/>
</dbReference>
<keyword evidence="4" id="KW-1185">Reference proteome</keyword>
<dbReference type="GO" id="GO:0006355">
    <property type="term" value="P:regulation of DNA-templated transcription"/>
    <property type="evidence" value="ECO:0007669"/>
    <property type="project" value="InterPro"/>
</dbReference>
<protein>
    <submittedName>
        <fullName evidence="3">Transcription antitermination protein NusB</fullName>
    </submittedName>
</protein>
<keyword evidence="1" id="KW-0694">RNA-binding</keyword>
<dbReference type="Gene3D" id="1.10.940.10">
    <property type="entry name" value="NusB-like"/>
    <property type="match status" value="1"/>
</dbReference>
<evidence type="ECO:0000256" key="1">
    <source>
        <dbReference type="ARBA" id="ARBA00022884"/>
    </source>
</evidence>
<dbReference type="InterPro" id="IPR035926">
    <property type="entry name" value="NusB-like_sf"/>
</dbReference>
<accession>A0A4P6MQV8</accession>
<dbReference type="SUPFAM" id="SSF48013">
    <property type="entry name" value="NusB-like"/>
    <property type="match status" value="1"/>
</dbReference>
<evidence type="ECO:0000313" key="3">
    <source>
        <dbReference type="EMBL" id="QBF34449.1"/>
    </source>
</evidence>
<name>A0A4P6MQV8_9BACT</name>
<evidence type="ECO:0000313" key="4">
    <source>
        <dbReference type="Proteomes" id="UP000289326"/>
    </source>
</evidence>
<proteinExistence type="predicted"/>
<dbReference type="AlphaFoldDB" id="A0A4P6MQV8"/>
<dbReference type="EMBL" id="CP034841">
    <property type="protein sequence ID" value="QBF34449.1"/>
    <property type="molecule type" value="Genomic_DNA"/>
</dbReference>
<sequence length="142" mass="17027">MNKKTKPRRLNRIEIINVIYACELLEDYNLARIKEVHDELNEEQFLQIEKIVQNKHNLTKIIDKFLTDKNWKQESPLIRAILLNSVLEMFSINPKIVINEAIEVTKDFFGEESNLYKHVNKVIDNVYRFFVVNEAFMRKFLK</sequence>
<organism evidence="3 4">
    <name type="scientific">Mycoplasmopsis phocirhinis</name>
    <dbReference type="NCBI Taxonomy" id="142650"/>
    <lineage>
        <taxon>Bacteria</taxon>
        <taxon>Bacillati</taxon>
        <taxon>Mycoplasmatota</taxon>
        <taxon>Mycoplasmoidales</taxon>
        <taxon>Metamycoplasmataceae</taxon>
        <taxon>Mycoplasmopsis</taxon>
    </lineage>
</organism>
<evidence type="ECO:0000259" key="2">
    <source>
        <dbReference type="Pfam" id="PF01029"/>
    </source>
</evidence>
<dbReference type="KEGG" id="mphi:EG856_00690"/>
<dbReference type="OrthoDB" id="389272at2"/>
<dbReference type="Pfam" id="PF01029">
    <property type="entry name" value="NusB"/>
    <property type="match status" value="1"/>
</dbReference>
<reference evidence="3 4" key="1">
    <citation type="submission" date="2019-01" db="EMBL/GenBank/DDBJ databases">
        <title>Complete sequence and annotation of the Mycoplasma phocirhinis strain 852T genome.</title>
        <authorList>
            <person name="Frasca S.Jr."/>
            <person name="Kutish G.F."/>
            <person name="Castellanos Gell J."/>
            <person name="Michaels D.L."/>
            <person name="Brown D.R."/>
        </authorList>
    </citation>
    <scope>NUCLEOTIDE SEQUENCE [LARGE SCALE GENOMIC DNA]</scope>
    <source>
        <strain evidence="3 4">852</strain>
    </source>
</reference>
<feature type="domain" description="NusB/RsmB/TIM44" evidence="2">
    <location>
        <begin position="15"/>
        <end position="128"/>
    </location>
</feature>
<dbReference type="GO" id="GO:0003723">
    <property type="term" value="F:RNA binding"/>
    <property type="evidence" value="ECO:0007669"/>
    <property type="project" value="UniProtKB-KW"/>
</dbReference>